<dbReference type="Proteomes" id="UP000544095">
    <property type="component" value="Unassembled WGS sequence"/>
</dbReference>
<dbReference type="EMBL" id="JAAOAR010000405">
    <property type="protein sequence ID" value="KAF5583471.1"/>
    <property type="molecule type" value="Genomic_DNA"/>
</dbReference>
<keyword evidence="2" id="KW-1185">Reference proteome</keyword>
<organism evidence="1 2">
    <name type="scientific">Fusarium pseudoanthophilum</name>
    <dbReference type="NCBI Taxonomy" id="48495"/>
    <lineage>
        <taxon>Eukaryota</taxon>
        <taxon>Fungi</taxon>
        <taxon>Dikarya</taxon>
        <taxon>Ascomycota</taxon>
        <taxon>Pezizomycotina</taxon>
        <taxon>Sordariomycetes</taxon>
        <taxon>Hypocreomycetidae</taxon>
        <taxon>Hypocreales</taxon>
        <taxon>Nectriaceae</taxon>
        <taxon>Fusarium</taxon>
        <taxon>Fusarium fujikuroi species complex</taxon>
    </lineage>
</organism>
<gene>
    <name evidence="1" type="ORF">FPANT_8156</name>
</gene>
<sequence length="143" mass="17099">MFDRIRRAMICLTTSDDTEIRDKLDEVKYRRAMKEAEIHVRRAIRHEMIIRMEIEHYRMREYNMTAKDLQDQKWKQKQERKKAAKAQASQEKLRLRSEYCPYGMPASRRRPVGGQASIDPGNEIMTEREKEEALLLTLAPIFK</sequence>
<dbReference type="AlphaFoldDB" id="A0A8H5L3K5"/>
<accession>A0A8H5L3K5</accession>
<evidence type="ECO:0000313" key="1">
    <source>
        <dbReference type="EMBL" id="KAF5583471.1"/>
    </source>
</evidence>
<evidence type="ECO:0000313" key="2">
    <source>
        <dbReference type="Proteomes" id="UP000544095"/>
    </source>
</evidence>
<proteinExistence type="predicted"/>
<protein>
    <submittedName>
        <fullName evidence="1">Uncharacterized protein</fullName>
    </submittedName>
</protein>
<name>A0A8H5L3K5_9HYPO</name>
<reference evidence="1 2" key="1">
    <citation type="submission" date="2020-05" db="EMBL/GenBank/DDBJ databases">
        <title>Identification and distribution of gene clusters putatively required for synthesis of sphingolipid metabolism inhibitors in phylogenetically diverse species of the filamentous fungus Fusarium.</title>
        <authorList>
            <person name="Kim H.-S."/>
            <person name="Busman M."/>
            <person name="Brown D.W."/>
            <person name="Divon H."/>
            <person name="Uhlig S."/>
            <person name="Proctor R.H."/>
        </authorList>
    </citation>
    <scope>NUCLEOTIDE SEQUENCE [LARGE SCALE GENOMIC DNA]</scope>
    <source>
        <strain evidence="1 2">NRRL 25211</strain>
    </source>
</reference>
<comment type="caution">
    <text evidence="1">The sequence shown here is derived from an EMBL/GenBank/DDBJ whole genome shotgun (WGS) entry which is preliminary data.</text>
</comment>